<keyword evidence="2" id="KW-0328">Glycosyltransferase</keyword>
<name>A0A1X2IV78_9FUNG</name>
<comment type="caution">
    <text evidence="7">The sequence shown here is derived from an EMBL/GenBank/DDBJ whole genome shotgun (WGS) entry which is preliminary data.</text>
</comment>
<dbReference type="AlphaFoldDB" id="A0A1X2IV78"/>
<evidence type="ECO:0000259" key="6">
    <source>
        <dbReference type="Pfam" id="PF08323"/>
    </source>
</evidence>
<dbReference type="PANTHER" id="PTHR45825:SF11">
    <property type="entry name" value="ALPHA AMYLASE DOMAIN-CONTAINING PROTEIN"/>
    <property type="match status" value="1"/>
</dbReference>
<evidence type="ECO:0000256" key="1">
    <source>
        <dbReference type="ARBA" id="ARBA00004602"/>
    </source>
</evidence>
<keyword evidence="4" id="KW-0934">Plastid</keyword>
<reference evidence="7 8" key="1">
    <citation type="submission" date="2016-07" db="EMBL/GenBank/DDBJ databases">
        <title>Pervasive Adenine N6-methylation of Active Genes in Fungi.</title>
        <authorList>
            <consortium name="DOE Joint Genome Institute"/>
            <person name="Mondo S.J."/>
            <person name="Dannebaum R.O."/>
            <person name="Kuo R.C."/>
            <person name="Labutti K."/>
            <person name="Haridas S."/>
            <person name="Kuo A."/>
            <person name="Salamov A."/>
            <person name="Ahrendt S.R."/>
            <person name="Lipzen A."/>
            <person name="Sullivan W."/>
            <person name="Andreopoulos W.B."/>
            <person name="Clum A."/>
            <person name="Lindquist E."/>
            <person name="Daum C."/>
            <person name="Ramamoorthy G.K."/>
            <person name="Gryganskyi A."/>
            <person name="Culley D."/>
            <person name="Magnuson J.K."/>
            <person name="James T.Y."/>
            <person name="O'Malley M.A."/>
            <person name="Stajich J.E."/>
            <person name="Spatafora J.W."/>
            <person name="Visel A."/>
            <person name="Grigoriev I.V."/>
        </authorList>
    </citation>
    <scope>NUCLEOTIDE SEQUENCE [LARGE SCALE GENOMIC DNA]</scope>
    <source>
        <strain evidence="7 8">NRRL 1336</strain>
    </source>
</reference>
<dbReference type="STRING" id="90262.A0A1X2IV78"/>
<dbReference type="PANTHER" id="PTHR45825">
    <property type="entry name" value="GRANULE-BOUND STARCH SYNTHASE 1, CHLOROPLASTIC/AMYLOPLASTIC"/>
    <property type="match status" value="1"/>
</dbReference>
<keyword evidence="4" id="KW-0035">Amyloplast</keyword>
<evidence type="ECO:0000256" key="3">
    <source>
        <dbReference type="ARBA" id="ARBA00022679"/>
    </source>
</evidence>
<evidence type="ECO:0000256" key="2">
    <source>
        <dbReference type="ARBA" id="ARBA00022676"/>
    </source>
</evidence>
<comment type="subcellular location">
    <subcellularLocation>
        <location evidence="1">Plastid</location>
        <location evidence="1">Amyloplast</location>
    </subcellularLocation>
</comment>
<dbReference type="InterPro" id="IPR001296">
    <property type="entry name" value="Glyco_trans_1"/>
</dbReference>
<dbReference type="Gene3D" id="3.40.50.2000">
    <property type="entry name" value="Glycogen Phosphorylase B"/>
    <property type="match status" value="2"/>
</dbReference>
<dbReference type="Pfam" id="PF00534">
    <property type="entry name" value="Glycos_transf_1"/>
    <property type="match status" value="1"/>
</dbReference>
<accession>A0A1X2IV78</accession>
<dbReference type="OrthoDB" id="512920at2759"/>
<dbReference type="Pfam" id="PF08323">
    <property type="entry name" value="Glyco_transf_5"/>
    <property type="match status" value="1"/>
</dbReference>
<keyword evidence="8" id="KW-1185">Reference proteome</keyword>
<evidence type="ECO:0000313" key="7">
    <source>
        <dbReference type="EMBL" id="ORZ22663.1"/>
    </source>
</evidence>
<dbReference type="GO" id="GO:0016757">
    <property type="term" value="F:glycosyltransferase activity"/>
    <property type="evidence" value="ECO:0007669"/>
    <property type="project" value="UniProtKB-KW"/>
</dbReference>
<organism evidence="7 8">
    <name type="scientific">Absidia repens</name>
    <dbReference type="NCBI Taxonomy" id="90262"/>
    <lineage>
        <taxon>Eukaryota</taxon>
        <taxon>Fungi</taxon>
        <taxon>Fungi incertae sedis</taxon>
        <taxon>Mucoromycota</taxon>
        <taxon>Mucoromycotina</taxon>
        <taxon>Mucoromycetes</taxon>
        <taxon>Mucorales</taxon>
        <taxon>Cunninghamellaceae</taxon>
        <taxon>Absidia</taxon>
    </lineage>
</organism>
<evidence type="ECO:0000256" key="4">
    <source>
        <dbReference type="ARBA" id="ARBA00023234"/>
    </source>
</evidence>
<dbReference type="Proteomes" id="UP000193560">
    <property type="component" value="Unassembled WGS sequence"/>
</dbReference>
<protein>
    <submittedName>
        <fullName evidence="7">Uncharacterized protein</fullName>
    </submittedName>
</protein>
<dbReference type="EMBL" id="MCGE01000004">
    <property type="protein sequence ID" value="ORZ22663.1"/>
    <property type="molecule type" value="Genomic_DNA"/>
</dbReference>
<gene>
    <name evidence="7" type="ORF">BCR42DRAFT_406725</name>
</gene>
<sequence>MPYYSFLKNKYDIGKVMDLVIDLRDKYGKIIPVEFRVWKMMYSFSPPSPPTTIKTYAMINGINTTITKPSDPISIARTERVPVYLIGPGNRVPFSQAFRCKSPLQIYSSPSGLPHEWRDQYFAKATSQFLTHQATAVDEDSLFAPLLHPTPHVDVIHLHGATNAYLAKLLDDKRKSNQIGITPPSIVYTMHDYLDELQYTNTIRNVMKFLDTSDLIKDMDTNHVYGDRMFMSSLGINRADVVTFVSRTMATAMVEGTMEFYLKELVMDHLLLKAQQGRFFGISNGLDFTTINPFMADKLVTRKLNYPAYAQQLVNESTTTHFLAGKKRVWELGINSGDFVATAKDKAKRFLVRRHLLSEAGEKRPLVLYVGRLQYNKGLEWFDQAAQLFVKHNMTFIILGQQHNYPIGKLEIIQARYPDHVYVLSTPKQHRQWSIFCRAAADFVFVPSQTESFGLVAAEGLMFGASVISTDVGGLQEFLTDRPETTMVQDSNDDVWIPAYPQPRDIRLVRDKKTKRPTVTSGETYNAYLFSTKDEMSDAIRDAMLDHKRLLASKSLREEYILRMMTSAMALGWDRHGKGPVHEYQYVYALALHQRSLLLLNRHEIEQDRVLMKQLYQTDSSI</sequence>
<dbReference type="SUPFAM" id="SSF53756">
    <property type="entry name" value="UDP-Glycosyltransferase/glycogen phosphorylase"/>
    <property type="match status" value="1"/>
</dbReference>
<dbReference type="InterPro" id="IPR013534">
    <property type="entry name" value="Starch_synth_cat_dom"/>
</dbReference>
<evidence type="ECO:0000313" key="8">
    <source>
        <dbReference type="Proteomes" id="UP000193560"/>
    </source>
</evidence>
<keyword evidence="3" id="KW-0808">Transferase</keyword>
<proteinExistence type="predicted"/>
<evidence type="ECO:0000259" key="5">
    <source>
        <dbReference type="Pfam" id="PF00534"/>
    </source>
</evidence>
<feature type="domain" description="Starch synthase catalytic" evidence="6">
    <location>
        <begin position="106"/>
        <end position="257"/>
    </location>
</feature>
<feature type="domain" description="Glycosyl transferase family 1" evidence="5">
    <location>
        <begin position="361"/>
        <end position="488"/>
    </location>
</feature>